<feature type="chain" id="PRO_5042160755" evidence="2">
    <location>
        <begin position="18"/>
        <end position="169"/>
    </location>
</feature>
<feature type="compositionally biased region" description="Low complexity" evidence="1">
    <location>
        <begin position="57"/>
        <end position="76"/>
    </location>
</feature>
<evidence type="ECO:0000256" key="1">
    <source>
        <dbReference type="SAM" id="MobiDB-lite"/>
    </source>
</evidence>
<evidence type="ECO:0000313" key="4">
    <source>
        <dbReference type="Proteomes" id="UP001054902"/>
    </source>
</evidence>
<dbReference type="AlphaFoldDB" id="A0AAD3HD41"/>
<evidence type="ECO:0000313" key="3">
    <source>
        <dbReference type="EMBL" id="GFH58816.1"/>
    </source>
</evidence>
<feature type="compositionally biased region" description="Pro residues" evidence="1">
    <location>
        <begin position="96"/>
        <end position="114"/>
    </location>
</feature>
<proteinExistence type="predicted"/>
<protein>
    <submittedName>
        <fullName evidence="3">Uncharacterized protein</fullName>
    </submittedName>
</protein>
<feature type="region of interest" description="Disordered" evidence="1">
    <location>
        <begin position="41"/>
        <end position="132"/>
    </location>
</feature>
<organism evidence="3 4">
    <name type="scientific">Chaetoceros tenuissimus</name>
    <dbReference type="NCBI Taxonomy" id="426638"/>
    <lineage>
        <taxon>Eukaryota</taxon>
        <taxon>Sar</taxon>
        <taxon>Stramenopiles</taxon>
        <taxon>Ochrophyta</taxon>
        <taxon>Bacillariophyta</taxon>
        <taxon>Coscinodiscophyceae</taxon>
        <taxon>Chaetocerotophycidae</taxon>
        <taxon>Chaetocerotales</taxon>
        <taxon>Chaetocerotaceae</taxon>
        <taxon>Chaetoceros</taxon>
    </lineage>
</organism>
<dbReference type="EMBL" id="BLLK01000062">
    <property type="protein sequence ID" value="GFH58816.1"/>
    <property type="molecule type" value="Genomic_DNA"/>
</dbReference>
<reference evidence="3 4" key="1">
    <citation type="journal article" date="2021" name="Sci. Rep.">
        <title>The genome of the diatom Chaetoceros tenuissimus carries an ancient integrated fragment of an extant virus.</title>
        <authorList>
            <person name="Hongo Y."/>
            <person name="Kimura K."/>
            <person name="Takaki Y."/>
            <person name="Yoshida Y."/>
            <person name="Baba S."/>
            <person name="Kobayashi G."/>
            <person name="Nagasaki K."/>
            <person name="Hano T."/>
            <person name="Tomaru Y."/>
        </authorList>
    </citation>
    <scope>NUCLEOTIDE SEQUENCE [LARGE SCALE GENOMIC DNA]</scope>
    <source>
        <strain evidence="3 4">NIES-3715</strain>
    </source>
</reference>
<dbReference type="Proteomes" id="UP001054902">
    <property type="component" value="Unassembled WGS sequence"/>
</dbReference>
<evidence type="ECO:0000256" key="2">
    <source>
        <dbReference type="SAM" id="SignalP"/>
    </source>
</evidence>
<feature type="compositionally biased region" description="Pro residues" evidence="1">
    <location>
        <begin position="46"/>
        <end position="56"/>
    </location>
</feature>
<keyword evidence="4" id="KW-1185">Reference proteome</keyword>
<gene>
    <name evidence="3" type="ORF">CTEN210_15292</name>
</gene>
<comment type="caution">
    <text evidence="3">The sequence shown here is derived from an EMBL/GenBank/DDBJ whole genome shotgun (WGS) entry which is preliminary data.</text>
</comment>
<sequence>MKLTGALILSAICGTSAFAPLSQSRPNTRLNYGWNDYQQSLSQPAAPAPAYPPAQPAYPAAPAAPAYPAAPAQPAAPAYPPAQPAAPAAPAAYAPPAQPAAPPAPAAPAPPASPASPEEIEEDEPMSKAWAAKVTYDPSQDVFPVFPPHYKTFDQIWAEFQAAKAAGQI</sequence>
<keyword evidence="2" id="KW-0732">Signal</keyword>
<accession>A0AAD3HD41</accession>
<name>A0AAD3HD41_9STRA</name>
<feature type="signal peptide" evidence="2">
    <location>
        <begin position="1"/>
        <end position="17"/>
    </location>
</feature>
<feature type="compositionally biased region" description="Low complexity" evidence="1">
    <location>
        <begin position="85"/>
        <end position="95"/>
    </location>
</feature>